<evidence type="ECO:0008006" key="3">
    <source>
        <dbReference type="Google" id="ProtNLM"/>
    </source>
</evidence>
<dbReference type="PANTHER" id="PTHR38589:SF1">
    <property type="entry name" value="BLR0621 PROTEIN"/>
    <property type="match status" value="1"/>
</dbReference>
<dbReference type="AlphaFoldDB" id="A0A930BSY0"/>
<reference evidence="1" key="1">
    <citation type="submission" date="2020-04" db="EMBL/GenBank/DDBJ databases">
        <title>Deep metagenomics examines the oral microbiome during advanced dental caries in children, revealing novel taxa and co-occurrences with host molecules.</title>
        <authorList>
            <person name="Baker J.L."/>
            <person name="Morton J.T."/>
            <person name="Dinis M."/>
            <person name="Alvarez R."/>
            <person name="Tran N.C."/>
            <person name="Knight R."/>
            <person name="Edlund A."/>
        </authorList>
    </citation>
    <scope>NUCLEOTIDE SEQUENCE</scope>
    <source>
        <strain evidence="1">JCVI_32_bin.24</strain>
    </source>
</reference>
<gene>
    <name evidence="1" type="ORF">HXL68_10695</name>
</gene>
<dbReference type="PANTHER" id="PTHR38589">
    <property type="entry name" value="BLR0621 PROTEIN"/>
    <property type="match status" value="1"/>
</dbReference>
<comment type="caution">
    <text evidence="1">The sequence shown here is derived from an EMBL/GenBank/DDBJ whole genome shotgun (WGS) entry which is preliminary data.</text>
</comment>
<name>A0A930BSY0_9RHOO</name>
<accession>A0A930BSY0</accession>
<organism evidence="1 2">
    <name type="scientific">Dechloromonas agitata</name>
    <dbReference type="NCBI Taxonomy" id="73030"/>
    <lineage>
        <taxon>Bacteria</taxon>
        <taxon>Pseudomonadati</taxon>
        <taxon>Pseudomonadota</taxon>
        <taxon>Betaproteobacteria</taxon>
        <taxon>Rhodocyclales</taxon>
        <taxon>Azonexaceae</taxon>
        <taxon>Dechloromonas</taxon>
    </lineage>
</organism>
<proteinExistence type="predicted"/>
<protein>
    <recommendedName>
        <fullName evidence="3">YkuD domain-containing protein</fullName>
    </recommendedName>
</protein>
<dbReference type="Proteomes" id="UP000718593">
    <property type="component" value="Unassembled WGS sequence"/>
</dbReference>
<sequence>MKTSTNAKWQAVGDAIPVTLGRGGLAWGLGLHPAPVHDGATKREGDGCAPAGVFALTALFGTAGPESQLAQSAGLPYRCATGDLKCVDDPGSRHYNQIVDQTEIADIDWASCEDMLLPDTRYAIGAVVGHNPEHRSGAGSCIFLHVWQDATTPTAGCTAAAQADMTAVCTWLDAAARPLLVQLPQAEYARYRKAWALP</sequence>
<evidence type="ECO:0000313" key="2">
    <source>
        <dbReference type="Proteomes" id="UP000718593"/>
    </source>
</evidence>
<dbReference type="EMBL" id="JABZMI010000217">
    <property type="protein sequence ID" value="MBF1165499.1"/>
    <property type="molecule type" value="Genomic_DNA"/>
</dbReference>
<evidence type="ECO:0000313" key="1">
    <source>
        <dbReference type="EMBL" id="MBF1165499.1"/>
    </source>
</evidence>